<protein>
    <submittedName>
        <fullName evidence="1">Uncharacterized protein</fullName>
    </submittedName>
</protein>
<keyword evidence="2" id="KW-1185">Reference proteome</keyword>
<proteinExistence type="predicted"/>
<accession>A0ABX2V0S9</accession>
<comment type="caution">
    <text evidence="1">The sequence shown here is derived from an EMBL/GenBank/DDBJ whole genome shotgun (WGS) entry which is preliminary data.</text>
</comment>
<evidence type="ECO:0000313" key="1">
    <source>
        <dbReference type="EMBL" id="OAJ61520.1"/>
    </source>
</evidence>
<dbReference type="Proteomes" id="UP000077961">
    <property type="component" value="Unassembled WGS sequence"/>
</dbReference>
<evidence type="ECO:0000313" key="2">
    <source>
        <dbReference type="Proteomes" id="UP000077961"/>
    </source>
</evidence>
<dbReference type="RefSeq" id="WP_064266350.1">
    <property type="nucleotide sequence ID" value="NZ_LXJZ01000091.1"/>
</dbReference>
<reference evidence="1 2" key="1">
    <citation type="submission" date="2016-04" db="EMBL/GenBank/DDBJ databases">
        <title>Reclassification of Paraburkholderia panaciterrae (Farh et al. 2015) Dobritsa &amp; Samadpour 2016 as a later homotypic synonym of Paraburkholderia ginsengiterrae (Farh et al. 2015) Dobritsa &amp; Samadpour 2016.</title>
        <authorList>
            <person name="Dobritsa A.P."/>
            <person name="Kutumbaka K."/>
            <person name="Samadpour M."/>
        </authorList>
    </citation>
    <scope>NUCLEOTIDE SEQUENCE [LARGE SCALE GENOMIC DNA]</scope>
    <source>
        <strain evidence="1 2">DCY85-1</strain>
    </source>
</reference>
<dbReference type="EMBL" id="LXJZ01000091">
    <property type="protein sequence ID" value="OAJ61520.1"/>
    <property type="molecule type" value="Genomic_DNA"/>
</dbReference>
<name>A0ABX2V0S9_9BURK</name>
<sequence length="79" mass="8764">MKLLVFIRLESNLLASRVALTLFGAAGVALSTAIVRRRIAQVLQLMNVNANHSQYWLSLSLIARENKFERLQSLVPAGT</sequence>
<gene>
    <name evidence="1" type="ORF">A6V36_24435</name>
</gene>
<organism evidence="1 2">
    <name type="scientific">Paraburkholderia ginsengiterrae</name>
    <dbReference type="NCBI Taxonomy" id="1462993"/>
    <lineage>
        <taxon>Bacteria</taxon>
        <taxon>Pseudomonadati</taxon>
        <taxon>Pseudomonadota</taxon>
        <taxon>Betaproteobacteria</taxon>
        <taxon>Burkholderiales</taxon>
        <taxon>Burkholderiaceae</taxon>
        <taxon>Paraburkholderia</taxon>
    </lineage>
</organism>